<organism evidence="1">
    <name type="scientific">viral metagenome</name>
    <dbReference type="NCBI Taxonomy" id="1070528"/>
    <lineage>
        <taxon>unclassified sequences</taxon>
        <taxon>metagenomes</taxon>
        <taxon>organismal metagenomes</taxon>
    </lineage>
</organism>
<sequence>MIRRGIYVFSYRPIDRWERSLLIDNSYYNTNYQLLANPILVQVKRRNVNAMDTNKEFKAKYVKEWYVYQYQNDMVQVYPRDYKWLDIKIPNRITFSTYMPDIVNTGDTLVFESEDKRLF</sequence>
<name>A0A6C0LNZ8_9ZZZZ</name>
<dbReference type="EMBL" id="MN740535">
    <property type="protein sequence ID" value="QHU32080.1"/>
    <property type="molecule type" value="Genomic_DNA"/>
</dbReference>
<proteinExistence type="predicted"/>
<reference evidence="1" key="1">
    <citation type="journal article" date="2020" name="Nature">
        <title>Giant virus diversity and host interactions through global metagenomics.</title>
        <authorList>
            <person name="Schulz F."/>
            <person name="Roux S."/>
            <person name="Paez-Espino D."/>
            <person name="Jungbluth S."/>
            <person name="Walsh D.A."/>
            <person name="Denef V.J."/>
            <person name="McMahon K.D."/>
            <person name="Konstantinidis K.T."/>
            <person name="Eloe-Fadrosh E.A."/>
            <person name="Kyrpides N.C."/>
            <person name="Woyke T."/>
        </authorList>
    </citation>
    <scope>NUCLEOTIDE SEQUENCE</scope>
    <source>
        <strain evidence="1">GVMAG-M-3300027963-41</strain>
    </source>
</reference>
<evidence type="ECO:0000313" key="1">
    <source>
        <dbReference type="EMBL" id="QHU32080.1"/>
    </source>
</evidence>
<dbReference type="AlphaFoldDB" id="A0A6C0LNZ8"/>
<protein>
    <submittedName>
        <fullName evidence="1">Uncharacterized protein</fullName>
    </submittedName>
</protein>
<accession>A0A6C0LNZ8</accession>